<feature type="domain" description="XdhC- CoxI" evidence="2">
    <location>
        <begin position="12"/>
        <end position="78"/>
    </location>
</feature>
<dbReference type="InterPro" id="IPR003777">
    <property type="entry name" value="XdhC_CoxI"/>
</dbReference>
<evidence type="ECO:0000259" key="2">
    <source>
        <dbReference type="Pfam" id="PF02625"/>
    </source>
</evidence>
<gene>
    <name evidence="4" type="ORF">F6B43_14700</name>
</gene>
<dbReference type="OrthoDB" id="9815497at2"/>
<name>A0A5J5IY23_9MICO</name>
<dbReference type="Proteomes" id="UP000325827">
    <property type="component" value="Unassembled WGS sequence"/>
</dbReference>
<dbReference type="EMBL" id="VYSA01000003">
    <property type="protein sequence ID" value="KAA9106401.1"/>
    <property type="molecule type" value="Genomic_DNA"/>
</dbReference>
<proteinExistence type="predicted"/>
<dbReference type="Pfam" id="PF02625">
    <property type="entry name" value="XdhC_CoxI"/>
    <property type="match status" value="1"/>
</dbReference>
<feature type="region of interest" description="Disordered" evidence="1">
    <location>
        <begin position="341"/>
        <end position="360"/>
    </location>
</feature>
<reference evidence="5" key="1">
    <citation type="submission" date="2019-09" db="EMBL/GenBank/DDBJ databases">
        <title>Mumia zhuanghuii sp. nov. isolated from the intestinal contents of plateau pika (Ochotona curzoniae) in the Qinghai-Tibet plateau of China.</title>
        <authorList>
            <person name="Tian Z."/>
        </authorList>
    </citation>
    <scope>NUCLEOTIDE SEQUENCE [LARGE SCALE GENOMIC DNA]</scope>
    <source>
        <strain evidence="5">JCM 30598</strain>
    </source>
</reference>
<dbReference type="RefSeq" id="WP_150449743.1">
    <property type="nucleotide sequence ID" value="NZ_VYSA01000003.1"/>
</dbReference>
<dbReference type="InterPro" id="IPR027051">
    <property type="entry name" value="XdhC_Rossmann_dom"/>
</dbReference>
<feature type="domain" description="XdhC Rossmann" evidence="3">
    <location>
        <begin position="175"/>
        <end position="320"/>
    </location>
</feature>
<dbReference type="PANTHER" id="PTHR30388:SF4">
    <property type="entry name" value="MOLYBDENUM COFACTOR INSERTION CHAPERONE PAOD"/>
    <property type="match status" value="1"/>
</dbReference>
<protein>
    <submittedName>
        <fullName evidence="4">XdhC family protein</fullName>
    </submittedName>
</protein>
<accession>A0A5J5IY23</accession>
<comment type="caution">
    <text evidence="4">The sequence shown here is derived from an EMBL/GenBank/DDBJ whole genome shotgun (WGS) entry which is preliminary data.</text>
</comment>
<keyword evidence="5" id="KW-1185">Reference proteome</keyword>
<evidence type="ECO:0000313" key="5">
    <source>
        <dbReference type="Proteomes" id="UP000325827"/>
    </source>
</evidence>
<organism evidence="4 5">
    <name type="scientific">Microbacterium rhizomatis</name>
    <dbReference type="NCBI Taxonomy" id="1631477"/>
    <lineage>
        <taxon>Bacteria</taxon>
        <taxon>Bacillati</taxon>
        <taxon>Actinomycetota</taxon>
        <taxon>Actinomycetes</taxon>
        <taxon>Micrococcales</taxon>
        <taxon>Microbacteriaceae</taxon>
        <taxon>Microbacterium</taxon>
    </lineage>
</organism>
<dbReference type="PANTHER" id="PTHR30388">
    <property type="entry name" value="ALDEHYDE OXIDOREDUCTASE MOLYBDENUM COFACTOR ASSEMBLY PROTEIN"/>
    <property type="match status" value="1"/>
</dbReference>
<dbReference type="Gene3D" id="3.40.50.720">
    <property type="entry name" value="NAD(P)-binding Rossmann-like Domain"/>
    <property type="match status" value="1"/>
</dbReference>
<sequence length="360" mass="37391">MLELAPELLPVLRAGSAVAVVTIIGVPRSAPLGVGASMAVTADGRVIGSISGGCVEGDAVLLSHAVLRDGVGRTARFGFTDEAASAAGLACGGAIDVVVYRIDPTDAAALSALALAAADRRVAMGVTCGDRDPGRILPAEVLPDRSMEVADSRMLPAAYDGSDLLVLTHRPRPRLIIAGAGDHAAALCRVATAAGFAVSVCDPWELLVTRERFPDAERLVAGLPHEYLRSIPADELDERTAVCVLTHDERIDVPALRAALALPIGFVGAMGSRSTVARRAQLLRQSGVDEDDLARLHSPLGLDLQGTTPDETAIAVLAEIVAARRHGTGLPLRDLSSAVHRSTGEVDRSCSPALTSEARR</sequence>
<evidence type="ECO:0000259" key="3">
    <source>
        <dbReference type="Pfam" id="PF13478"/>
    </source>
</evidence>
<evidence type="ECO:0000256" key="1">
    <source>
        <dbReference type="SAM" id="MobiDB-lite"/>
    </source>
</evidence>
<dbReference type="InterPro" id="IPR052698">
    <property type="entry name" value="MoCofactor_Util/Proc"/>
</dbReference>
<dbReference type="AlphaFoldDB" id="A0A5J5IY23"/>
<evidence type="ECO:0000313" key="4">
    <source>
        <dbReference type="EMBL" id="KAA9106401.1"/>
    </source>
</evidence>
<dbReference type="Pfam" id="PF13478">
    <property type="entry name" value="XdhC_C"/>
    <property type="match status" value="1"/>
</dbReference>